<proteinExistence type="predicted"/>
<dbReference type="PANTHER" id="PTHR35372:SF2">
    <property type="entry name" value="SF3 HELICASE DOMAIN-CONTAINING PROTEIN"/>
    <property type="match status" value="1"/>
</dbReference>
<gene>
    <name evidence="3" type="ORF">TSPGSL018_770</name>
</gene>
<accession>A0A061SN79</accession>
<evidence type="ECO:0000259" key="2">
    <source>
        <dbReference type="Pfam" id="PF08706"/>
    </source>
</evidence>
<dbReference type="EMBL" id="GBEZ01000358">
    <property type="protein sequence ID" value="JAC84524.1"/>
    <property type="molecule type" value="Transcribed_RNA"/>
</dbReference>
<organism evidence="3">
    <name type="scientific">Tetraselmis sp. GSL018</name>
    <dbReference type="NCBI Taxonomy" id="582737"/>
    <lineage>
        <taxon>Eukaryota</taxon>
        <taxon>Viridiplantae</taxon>
        <taxon>Chlorophyta</taxon>
        <taxon>core chlorophytes</taxon>
        <taxon>Chlorodendrophyceae</taxon>
        <taxon>Chlorodendrales</taxon>
        <taxon>Chlorodendraceae</taxon>
        <taxon>Tetraselmis</taxon>
    </lineage>
</organism>
<keyword evidence="1" id="KW-0378">Hydrolase</keyword>
<evidence type="ECO:0000313" key="3">
    <source>
        <dbReference type="EMBL" id="JAC84524.1"/>
    </source>
</evidence>
<name>A0A061SN79_9CHLO</name>
<protein>
    <recommendedName>
        <fullName evidence="2">Bacteriophage/plasmid primase P4 C-terminal domain-containing protein</fullName>
    </recommendedName>
</protein>
<dbReference type="GO" id="GO:0016787">
    <property type="term" value="F:hydrolase activity"/>
    <property type="evidence" value="ECO:0007669"/>
    <property type="project" value="UniProtKB-KW"/>
</dbReference>
<dbReference type="PANTHER" id="PTHR35372">
    <property type="entry name" value="ATP BINDING PROTEIN-RELATED"/>
    <property type="match status" value="1"/>
</dbReference>
<dbReference type="Pfam" id="PF08706">
    <property type="entry name" value="D5_N"/>
    <property type="match status" value="1"/>
</dbReference>
<dbReference type="InterPro" id="IPR014818">
    <property type="entry name" value="Phage/plasmid_primase_P4_C"/>
</dbReference>
<reference evidence="3" key="1">
    <citation type="submission" date="2014-05" db="EMBL/GenBank/DDBJ databases">
        <title>The transcriptome of the halophilic microalga Tetraselmis sp. GSL018 isolated from the Great Salt Lake, Utah.</title>
        <authorList>
            <person name="Jinkerson R.E."/>
            <person name="D'Adamo S."/>
            <person name="Posewitz M.C."/>
        </authorList>
    </citation>
    <scope>NUCLEOTIDE SEQUENCE</scope>
    <source>
        <strain evidence="3">GSL018</strain>
    </source>
</reference>
<feature type="domain" description="Bacteriophage/plasmid primase P4 C-terminal" evidence="2">
    <location>
        <begin position="353"/>
        <end position="471"/>
    </location>
</feature>
<dbReference type="InterPro" id="IPR051620">
    <property type="entry name" value="ORF904-like_C"/>
</dbReference>
<sequence length="806" mass="92801">MKPNQLHTADFSLPAAELIDVVSKFKFHEPSEDALVNWIIKEIDDGNVEDHSNELKANLKKRRQKVKDGFIYSQKVYNGLKIGRLYAAGSSQTLDSEVRGTIFARNPKKRDIDIVNAHPTILLHLCRNVYGIDAPNLQRYVEERHVLLQQVQDKCSVPRDVAKELFSRLTNLGTIPKWKRDFGVDANPPGVVSDYRDELLHIASAIQDRYPAIARCLDDAPSKKHYTNPAARVVSFVLQQFECMALCSAVHEATQVLGCNVDCLIHDGMIAEIEDDELDTLARAVSRDVGGLEVRFAVKPFRQLEIEPPEDEELETLLEHTAENFTDVARMLFKLGTDRIESFRHDPVNNSYWKCVQRAGSWFWERCSHDSYLVMVRKIFEQHEDMFDAKIRKRFSESDRVATILKEHILHDDFEKLLDSSMSIYPVANGCYDYTVGRFRPIEKDDYVYKHASWSYEPGSNQTWFKQFMKRLMPVEEELDVVLTYISYTLCPLKDQKCLMALTDTSKGNCGKSSVVDVLRILLENEHDYSRNLYLEGRNLLLTDSSNSKNGHSGSVQALKGRFLLLADEMSSDMRLDDSFGKDTTGGTGSMLTGRAFGKSDSFSFPVKFSQLITFNEGQMPQVSEGGEYWARMLVAHFRTKFLSADKFEAQKNDYEYPCLEGNRAENRQMIRQTASGIFDALLPYYQRRKLLMSPPTSFTEFRKELAADQNPLMNWFEKTFEKTGRDEDFIRLADVPHMEDFPKAIKASVSKRKRMFKQCCELEGVNVKDRYRYKDNSTYSWKEARKVAIGLKRRENEIAEDDFYC</sequence>
<evidence type="ECO:0000256" key="1">
    <source>
        <dbReference type="ARBA" id="ARBA00022801"/>
    </source>
</evidence>
<dbReference type="AlphaFoldDB" id="A0A061SN79"/>